<keyword evidence="4" id="KW-0479">Metal-binding</keyword>
<dbReference type="InterPro" id="IPR006474">
    <property type="entry name" value="Helicase_Cas3_CRISPR-ass_core"/>
</dbReference>
<dbReference type="CDD" id="cd17930">
    <property type="entry name" value="DEXHc_cas3"/>
    <property type="match status" value="1"/>
</dbReference>
<dbReference type="NCBIfam" id="TIGR01596">
    <property type="entry name" value="cas3_HD"/>
    <property type="match status" value="1"/>
</dbReference>
<protein>
    <submittedName>
        <fullName evidence="11">CRISPR-associated helicase/endonuclease Cas3</fullName>
    </submittedName>
</protein>
<evidence type="ECO:0000256" key="4">
    <source>
        <dbReference type="ARBA" id="ARBA00022723"/>
    </source>
</evidence>
<dbReference type="InterPro" id="IPR001650">
    <property type="entry name" value="Helicase_C-like"/>
</dbReference>
<dbReference type="PANTHER" id="PTHR47963">
    <property type="entry name" value="DEAD-BOX ATP-DEPENDENT RNA HELICASE 47, MITOCHONDRIAL"/>
    <property type="match status" value="1"/>
</dbReference>
<sequence>MAQMSWVQLSHASRSLWAKSGDESGWLNLPQHLRDSAGVARQLWDEWLSTATKQWISNQVGLDTEGTRALVAWLAGTHDIGKATHPFAAQLEKRRELSDFARRIRDAGLDLPASVPKLDWFPHSWGSAVIIEQWLCNRFEAKPRNARTVAAISGAHHGIPIMSTDHRQVESNLPTHGPEWESVWAELLELITQDTGAEQALAAVLRRKLPVKTQMILTGIVIVTDWIASNPDAFPMAVDPDQENRRREGMAAIDLNRPWQTEQHAAETAEEAYRRRFGWPQSTVPHPMQVVALDAARSMSGPSLMCIEAPMGQGKTEAALLAAEVMAATTGRGGLMVAAPTMATSDALFTRVQRWARTAVGEGQLASMYLGHSKNTLNESFTRMPRRAWIRGIEENAGGRGQGDVIAHQWLWGRKKGILANFVVGTVDQVLFLALQSKHAMLRHLGLADKVVVVDEVHAYDEYMSSYLERALEWLAAYGAPVVLLSATLPRGTRTRLLAAYRRGLDPAVPPTKIGTGDATYPLVTTVSAAGTRTWEVEPPSAQTSVECRVIDDDGRALLTALAPVVAGGGCALVLCNTVARAQSAYELLQPVVGEDLRLLHARFIASDRVAAEQELVKQLGPKAHRDDGRPRRRVVVATQVVEQSLDLDFDVVVTDVAPTDLFLQRIGRLHRHRRPASDRPDHARVPQVMVRGVISEGDERTAPTFDEHCTLVYTEAVLLRSWAALRPHLNGELLAIPERIPHLVQQTYVESPIVPDAWTERHDAASAELDAARTEARRRAGTFQFPGPHSAHRVMGEIFEEQAAEIDSGPLAEVKGAAQVRDTDPTLEVLLVQGAPGGYRPLPWLGEESGDVVFYPDQCPEPGTARVLATSSVRLPRAFSKPWVFDPALEHLERTTPVGWAQSPVLRGQLGLVLDEDLRVTLAGRDLQYTRELGLVDLGPSRKDNA</sequence>
<keyword evidence="12" id="KW-1185">Reference proteome</keyword>
<gene>
    <name evidence="11" type="ORF">GCM10009824_26280</name>
</gene>
<dbReference type="Gene3D" id="1.10.3210.30">
    <property type="match status" value="1"/>
</dbReference>
<dbReference type="Pfam" id="PF22590">
    <property type="entry name" value="Cas3-like_C_2"/>
    <property type="match status" value="1"/>
</dbReference>
<dbReference type="NCBIfam" id="TIGR01587">
    <property type="entry name" value="cas3_core"/>
    <property type="match status" value="1"/>
</dbReference>
<evidence type="ECO:0000313" key="11">
    <source>
        <dbReference type="EMBL" id="GAA2122927.1"/>
    </source>
</evidence>
<evidence type="ECO:0000256" key="2">
    <source>
        <dbReference type="ARBA" id="ARBA00009046"/>
    </source>
</evidence>
<evidence type="ECO:0000256" key="5">
    <source>
        <dbReference type="ARBA" id="ARBA00022741"/>
    </source>
</evidence>
<dbReference type="InterPro" id="IPR054712">
    <property type="entry name" value="Cas3-like_dom"/>
</dbReference>
<dbReference type="InterPro" id="IPR011545">
    <property type="entry name" value="DEAD/DEAH_box_helicase_dom"/>
</dbReference>
<dbReference type="InterPro" id="IPR041372">
    <property type="entry name" value="Cas3_C"/>
</dbReference>
<proteinExistence type="inferred from homology"/>
<dbReference type="InterPro" id="IPR050547">
    <property type="entry name" value="DEAD_box_RNA_helicases"/>
</dbReference>
<keyword evidence="6" id="KW-0378">Hydrolase</keyword>
<comment type="similarity">
    <text evidence="1">In the N-terminal section; belongs to the CRISPR-associated nuclease Cas3-HD family.</text>
</comment>
<evidence type="ECO:0000256" key="8">
    <source>
        <dbReference type="ARBA" id="ARBA00022840"/>
    </source>
</evidence>
<dbReference type="Pfam" id="PF18395">
    <property type="entry name" value="Cas3_C"/>
    <property type="match status" value="1"/>
</dbReference>
<name>A0ABP5JUF4_9MICC</name>
<reference evidence="12" key="1">
    <citation type="journal article" date="2019" name="Int. J. Syst. Evol. Microbiol.">
        <title>The Global Catalogue of Microorganisms (GCM) 10K type strain sequencing project: providing services to taxonomists for standard genome sequencing and annotation.</title>
        <authorList>
            <consortium name="The Broad Institute Genomics Platform"/>
            <consortium name="The Broad Institute Genome Sequencing Center for Infectious Disease"/>
            <person name="Wu L."/>
            <person name="Ma J."/>
        </authorList>
    </citation>
    <scope>NUCLEOTIDE SEQUENCE [LARGE SCALE GENOMIC DNA]</scope>
    <source>
        <strain evidence="12">JCM 15914</strain>
    </source>
</reference>
<keyword evidence="9" id="KW-0051">Antiviral defense</keyword>
<dbReference type="InterPro" id="IPR027417">
    <property type="entry name" value="P-loop_NTPase"/>
</dbReference>
<dbReference type="EMBL" id="BAAAQA010000033">
    <property type="protein sequence ID" value="GAA2122927.1"/>
    <property type="molecule type" value="Genomic_DNA"/>
</dbReference>
<evidence type="ECO:0000256" key="1">
    <source>
        <dbReference type="ARBA" id="ARBA00006847"/>
    </source>
</evidence>
<evidence type="ECO:0000256" key="9">
    <source>
        <dbReference type="ARBA" id="ARBA00023118"/>
    </source>
</evidence>
<keyword evidence="8" id="KW-0067">ATP-binding</keyword>
<comment type="similarity">
    <text evidence="2">In the central section; belongs to the CRISPR-associated helicase Cas3 family.</text>
</comment>
<comment type="caution">
    <text evidence="11">The sequence shown here is derived from an EMBL/GenBank/DDBJ whole genome shotgun (WGS) entry which is preliminary data.</text>
</comment>
<dbReference type="InterPro" id="IPR038257">
    <property type="entry name" value="CRISPR-assoc_Cas3_HD_sf"/>
</dbReference>
<dbReference type="PROSITE" id="PS51643">
    <property type="entry name" value="HD_CAS3"/>
    <property type="match status" value="1"/>
</dbReference>
<accession>A0ABP5JUF4</accession>
<dbReference type="InterPro" id="IPR006483">
    <property type="entry name" value="CRISPR-assoc_Cas3_HD"/>
</dbReference>
<evidence type="ECO:0000256" key="3">
    <source>
        <dbReference type="ARBA" id="ARBA00022722"/>
    </source>
</evidence>
<dbReference type="RefSeq" id="WP_315275820.1">
    <property type="nucleotide sequence ID" value="NZ_BAAAQA010000033.1"/>
</dbReference>
<evidence type="ECO:0000256" key="6">
    <source>
        <dbReference type="ARBA" id="ARBA00022801"/>
    </source>
</evidence>
<dbReference type="SMART" id="SM00490">
    <property type="entry name" value="HELICc"/>
    <property type="match status" value="1"/>
</dbReference>
<dbReference type="Pfam" id="PF18019">
    <property type="entry name" value="Cas3_HD"/>
    <property type="match status" value="1"/>
</dbReference>
<dbReference type="PANTHER" id="PTHR47963:SF9">
    <property type="entry name" value="CRISPR-ASSOCIATED ENDONUCLEASE_HELICASE CAS3"/>
    <property type="match status" value="1"/>
</dbReference>
<dbReference type="SMART" id="SM00487">
    <property type="entry name" value="DEXDc"/>
    <property type="match status" value="1"/>
</dbReference>
<evidence type="ECO:0000256" key="7">
    <source>
        <dbReference type="ARBA" id="ARBA00022806"/>
    </source>
</evidence>
<evidence type="ECO:0000259" key="10">
    <source>
        <dbReference type="PROSITE" id="PS51643"/>
    </source>
</evidence>
<dbReference type="Gene3D" id="3.40.50.300">
    <property type="entry name" value="P-loop containing nucleotide triphosphate hydrolases"/>
    <property type="match status" value="2"/>
</dbReference>
<keyword evidence="5" id="KW-0547">Nucleotide-binding</keyword>
<dbReference type="SUPFAM" id="SSF52540">
    <property type="entry name" value="P-loop containing nucleoside triphosphate hydrolases"/>
    <property type="match status" value="1"/>
</dbReference>
<evidence type="ECO:0000313" key="12">
    <source>
        <dbReference type="Proteomes" id="UP001500166"/>
    </source>
</evidence>
<keyword evidence="7" id="KW-0347">Helicase</keyword>
<organism evidence="11 12">
    <name type="scientific">Kocuria atrinae</name>
    <dbReference type="NCBI Taxonomy" id="592377"/>
    <lineage>
        <taxon>Bacteria</taxon>
        <taxon>Bacillati</taxon>
        <taxon>Actinomycetota</taxon>
        <taxon>Actinomycetes</taxon>
        <taxon>Micrococcales</taxon>
        <taxon>Micrococcaceae</taxon>
        <taxon>Kocuria</taxon>
    </lineage>
</organism>
<dbReference type="InterPro" id="IPR014001">
    <property type="entry name" value="Helicase_ATP-bd"/>
</dbReference>
<dbReference type="CDD" id="cd09641">
    <property type="entry name" value="Cas3''_I"/>
    <property type="match status" value="1"/>
</dbReference>
<feature type="domain" description="HD Cas3-type" evidence="10">
    <location>
        <begin position="22"/>
        <end position="227"/>
    </location>
</feature>
<dbReference type="Pfam" id="PF00270">
    <property type="entry name" value="DEAD"/>
    <property type="match status" value="1"/>
</dbReference>
<keyword evidence="3" id="KW-0540">Nuclease</keyword>
<dbReference type="Proteomes" id="UP001500166">
    <property type="component" value="Unassembled WGS sequence"/>
</dbReference>